<dbReference type="PANTHER" id="PTHR10846:SF8">
    <property type="entry name" value="INNER MEMBRANE PROTEIN YRBG"/>
    <property type="match status" value="1"/>
</dbReference>
<comment type="caution">
    <text evidence="7">The sequence shown here is derived from an EMBL/GenBank/DDBJ whole genome shotgun (WGS) entry which is preliminary data.</text>
</comment>
<dbReference type="PANTHER" id="PTHR10846">
    <property type="entry name" value="SODIUM/POTASSIUM/CALCIUM EXCHANGER"/>
    <property type="match status" value="1"/>
</dbReference>
<evidence type="ECO:0000256" key="4">
    <source>
        <dbReference type="ARBA" id="ARBA00023136"/>
    </source>
</evidence>
<organism evidence="7 8">
    <name type="scientific">Halorhodospira neutriphila</name>
    <dbReference type="NCBI Taxonomy" id="168379"/>
    <lineage>
        <taxon>Bacteria</taxon>
        <taxon>Pseudomonadati</taxon>
        <taxon>Pseudomonadota</taxon>
        <taxon>Gammaproteobacteria</taxon>
        <taxon>Chromatiales</taxon>
        <taxon>Ectothiorhodospiraceae</taxon>
        <taxon>Halorhodospira</taxon>
    </lineage>
</organism>
<reference evidence="7 8" key="1">
    <citation type="journal article" date="2020" name="Microorganisms">
        <title>Osmotic Adaptation and Compatible Solute Biosynthesis of Phototrophic Bacteria as Revealed from Genome Analyses.</title>
        <authorList>
            <person name="Imhoff J.F."/>
            <person name="Rahn T."/>
            <person name="Kunzel S."/>
            <person name="Keller A."/>
            <person name="Neulinger S.C."/>
        </authorList>
    </citation>
    <scope>NUCLEOTIDE SEQUENCE [LARGE SCALE GENOMIC DNA]</scope>
    <source>
        <strain evidence="7 8">DSM 15116</strain>
    </source>
</reference>
<feature type="transmembrane region" description="Helical" evidence="5">
    <location>
        <begin position="294"/>
        <end position="312"/>
    </location>
</feature>
<evidence type="ECO:0000313" key="7">
    <source>
        <dbReference type="EMBL" id="MBK1726010.1"/>
    </source>
</evidence>
<feature type="transmembrane region" description="Helical" evidence="5">
    <location>
        <begin position="231"/>
        <end position="253"/>
    </location>
</feature>
<keyword evidence="4 5" id="KW-0472">Membrane</keyword>
<dbReference type="Pfam" id="PF01699">
    <property type="entry name" value="Na_Ca_ex"/>
    <property type="match status" value="2"/>
</dbReference>
<dbReference type="NCBIfam" id="TIGR00367">
    <property type="entry name" value="calcium/sodium antiporter"/>
    <property type="match status" value="1"/>
</dbReference>
<dbReference type="EMBL" id="NRSH01000019">
    <property type="protein sequence ID" value="MBK1726010.1"/>
    <property type="molecule type" value="Genomic_DNA"/>
</dbReference>
<evidence type="ECO:0000256" key="1">
    <source>
        <dbReference type="ARBA" id="ARBA00004141"/>
    </source>
</evidence>
<sequence length="360" mass="36258">MALDLLVFAIGLVAVLAGAELVVRGAGHAAARARIAPVVVGLTVVAFGTSAPELAISLRAAFSEEAANIALGNIVGSNIANVLLVLGVAATLAPLIVAQRLIRIHVPIMIAASLGTALLALNGHLGTADGLLLLAGLGLYLAFIALRDREPVDEVPASGKASVPQIGGLLLLGLALLVGGANFLVDAAAQIAGALGISDLVIGLTVVAIGTSLPEIATSTVAVLRGEREMAVGNVVGSNIFNLLAVLGCAALFTPAGVSVAPAALYFDLPVMLAVALACLPVFFTGYTIARWEGIVFLAYYAAYAAYLFLAATEHDALAPFSDAMLGFVIPLTLLTVAIGVARQLHAHHRPGGGRAGGPG</sequence>
<comment type="subcellular location">
    <subcellularLocation>
        <location evidence="1">Membrane</location>
        <topology evidence="1">Multi-pass membrane protein</topology>
    </subcellularLocation>
</comment>
<keyword evidence="3 5" id="KW-1133">Transmembrane helix</keyword>
<dbReference type="InterPro" id="IPR044880">
    <property type="entry name" value="NCX_ion-bd_dom_sf"/>
</dbReference>
<keyword evidence="2 5" id="KW-0812">Transmembrane</keyword>
<feature type="domain" description="Sodium/calcium exchanger membrane region" evidence="6">
    <location>
        <begin position="168"/>
        <end position="309"/>
    </location>
</feature>
<evidence type="ECO:0000259" key="6">
    <source>
        <dbReference type="Pfam" id="PF01699"/>
    </source>
</evidence>
<dbReference type="InterPro" id="IPR004481">
    <property type="entry name" value="K/Na/Ca-exchanger"/>
</dbReference>
<proteinExistence type="predicted"/>
<feature type="transmembrane region" description="Helical" evidence="5">
    <location>
        <begin position="6"/>
        <end position="23"/>
    </location>
</feature>
<name>A0ABS1E5H4_9GAMM</name>
<evidence type="ECO:0000256" key="2">
    <source>
        <dbReference type="ARBA" id="ARBA00022692"/>
    </source>
</evidence>
<feature type="transmembrane region" description="Helical" evidence="5">
    <location>
        <begin position="265"/>
        <end position="287"/>
    </location>
</feature>
<evidence type="ECO:0000256" key="3">
    <source>
        <dbReference type="ARBA" id="ARBA00022989"/>
    </source>
</evidence>
<feature type="transmembrane region" description="Helical" evidence="5">
    <location>
        <begin position="35"/>
        <end position="58"/>
    </location>
</feature>
<dbReference type="RefSeq" id="WP_200256684.1">
    <property type="nucleotide sequence ID" value="NZ_NRSH01000019.1"/>
</dbReference>
<feature type="transmembrane region" description="Helical" evidence="5">
    <location>
        <begin position="166"/>
        <end position="185"/>
    </location>
</feature>
<feature type="domain" description="Sodium/calcium exchanger membrane region" evidence="6">
    <location>
        <begin position="5"/>
        <end position="144"/>
    </location>
</feature>
<dbReference type="Gene3D" id="1.20.1420.30">
    <property type="entry name" value="NCX, central ion-binding region"/>
    <property type="match status" value="1"/>
</dbReference>
<dbReference type="InterPro" id="IPR004837">
    <property type="entry name" value="NaCa_Exmemb"/>
</dbReference>
<dbReference type="Proteomes" id="UP000738126">
    <property type="component" value="Unassembled WGS sequence"/>
</dbReference>
<feature type="transmembrane region" description="Helical" evidence="5">
    <location>
        <begin position="104"/>
        <end position="121"/>
    </location>
</feature>
<keyword evidence="8" id="KW-1185">Reference proteome</keyword>
<feature type="transmembrane region" description="Helical" evidence="5">
    <location>
        <begin position="324"/>
        <end position="342"/>
    </location>
</feature>
<evidence type="ECO:0000256" key="5">
    <source>
        <dbReference type="SAM" id="Phobius"/>
    </source>
</evidence>
<evidence type="ECO:0000313" key="8">
    <source>
        <dbReference type="Proteomes" id="UP000738126"/>
    </source>
</evidence>
<gene>
    <name evidence="7" type="ORF">CKO13_03040</name>
</gene>
<protein>
    <submittedName>
        <fullName evidence="7">Sodium:calcium antiporter</fullName>
    </submittedName>
</protein>
<feature type="transmembrane region" description="Helical" evidence="5">
    <location>
        <begin position="127"/>
        <end position="146"/>
    </location>
</feature>
<accession>A0ABS1E5H4</accession>